<dbReference type="AlphaFoldDB" id="A0A382NT14"/>
<reference evidence="1" key="1">
    <citation type="submission" date="2018-05" db="EMBL/GenBank/DDBJ databases">
        <authorList>
            <person name="Lanie J.A."/>
            <person name="Ng W.-L."/>
            <person name="Kazmierczak K.M."/>
            <person name="Andrzejewski T.M."/>
            <person name="Davidsen T.M."/>
            <person name="Wayne K.J."/>
            <person name="Tettelin H."/>
            <person name="Glass J.I."/>
            <person name="Rusch D."/>
            <person name="Podicherti R."/>
            <person name="Tsui H.-C.T."/>
            <person name="Winkler M.E."/>
        </authorList>
    </citation>
    <scope>NUCLEOTIDE SEQUENCE</scope>
</reference>
<dbReference type="EMBL" id="UINC01102136">
    <property type="protein sequence ID" value="SVC63517.1"/>
    <property type="molecule type" value="Genomic_DNA"/>
</dbReference>
<gene>
    <name evidence="1" type="ORF">METZ01_LOCUS316371</name>
</gene>
<protein>
    <submittedName>
        <fullName evidence="1">Uncharacterized protein</fullName>
    </submittedName>
</protein>
<sequence>MPNSGKESFIPPFTNPLETYPGLTINDLNRYLPAIQTVDDISITSDQMKEGLFLSTCLDGMQQLPDRSIDLIITKPPKDPWSEINDQGSRMTLQEYYQWNEKWLDQS</sequence>
<evidence type="ECO:0000313" key="1">
    <source>
        <dbReference type="EMBL" id="SVC63517.1"/>
    </source>
</evidence>
<dbReference type="Gene3D" id="3.40.50.150">
    <property type="entry name" value="Vaccinia Virus protein VP39"/>
    <property type="match status" value="1"/>
</dbReference>
<name>A0A382NT14_9ZZZZ</name>
<accession>A0A382NT14</accession>
<dbReference type="InterPro" id="IPR029063">
    <property type="entry name" value="SAM-dependent_MTases_sf"/>
</dbReference>
<feature type="non-terminal residue" evidence="1">
    <location>
        <position position="107"/>
    </location>
</feature>
<proteinExistence type="predicted"/>
<organism evidence="1">
    <name type="scientific">marine metagenome</name>
    <dbReference type="NCBI Taxonomy" id="408172"/>
    <lineage>
        <taxon>unclassified sequences</taxon>
        <taxon>metagenomes</taxon>
        <taxon>ecological metagenomes</taxon>
    </lineage>
</organism>